<feature type="transmembrane region" description="Helical" evidence="1">
    <location>
        <begin position="105"/>
        <end position="127"/>
    </location>
</feature>
<dbReference type="PANTHER" id="PTHR42083:SF1">
    <property type="entry name" value="MARVEL DOMAIN-CONTAINING PROTEIN"/>
    <property type="match status" value="1"/>
</dbReference>
<name>A0AA38XDN4_9EURO</name>
<dbReference type="AlphaFoldDB" id="A0AA38XDN4"/>
<dbReference type="EMBL" id="JAPDRK010000006">
    <property type="protein sequence ID" value="KAJ9611475.1"/>
    <property type="molecule type" value="Genomic_DNA"/>
</dbReference>
<evidence type="ECO:0000313" key="2">
    <source>
        <dbReference type="EMBL" id="KAJ9611475.1"/>
    </source>
</evidence>
<dbReference type="PANTHER" id="PTHR42083">
    <property type="entry name" value="MARVEL DOMAIN-CONTAINING PROTEIN"/>
    <property type="match status" value="1"/>
</dbReference>
<evidence type="ECO:0000313" key="3">
    <source>
        <dbReference type="Proteomes" id="UP001172673"/>
    </source>
</evidence>
<feature type="transmembrane region" description="Helical" evidence="1">
    <location>
        <begin position="148"/>
        <end position="170"/>
    </location>
</feature>
<evidence type="ECO:0000256" key="1">
    <source>
        <dbReference type="SAM" id="Phobius"/>
    </source>
</evidence>
<keyword evidence="1" id="KW-0472">Membrane</keyword>
<evidence type="ECO:0008006" key="4">
    <source>
        <dbReference type="Google" id="ProtNLM"/>
    </source>
</evidence>
<dbReference type="Proteomes" id="UP001172673">
    <property type="component" value="Unassembled WGS sequence"/>
</dbReference>
<gene>
    <name evidence="2" type="ORF">H2200_004659</name>
</gene>
<sequence length="206" mass="23139">MFYSDHLRKVNFYHIAARFCQIIVGSVIIGLYAHDLRKALKAHKYADGKWVSTTDPKTGAATSLPPEIVRLLTGSKVFAVSIGSISTLTALVFMVSAAALQYRLVVLLTLWEWLMTIMLATLSGIFGNMYLSEKVEMEGGIQRMKTAVIFDIMATGMWFMTALVGTWWYMSENRKRPRVEIPNEAWQGEAGLQKPKGSLASRTLRR</sequence>
<feature type="transmembrane region" description="Helical" evidence="1">
    <location>
        <begin position="77"/>
        <end position="99"/>
    </location>
</feature>
<feature type="transmembrane region" description="Helical" evidence="1">
    <location>
        <begin position="12"/>
        <end position="33"/>
    </location>
</feature>
<protein>
    <recommendedName>
        <fullName evidence="4">MARVEL domain-containing protein</fullName>
    </recommendedName>
</protein>
<organism evidence="2 3">
    <name type="scientific">Cladophialophora chaetospira</name>
    <dbReference type="NCBI Taxonomy" id="386627"/>
    <lineage>
        <taxon>Eukaryota</taxon>
        <taxon>Fungi</taxon>
        <taxon>Dikarya</taxon>
        <taxon>Ascomycota</taxon>
        <taxon>Pezizomycotina</taxon>
        <taxon>Eurotiomycetes</taxon>
        <taxon>Chaetothyriomycetidae</taxon>
        <taxon>Chaetothyriales</taxon>
        <taxon>Herpotrichiellaceae</taxon>
        <taxon>Cladophialophora</taxon>
    </lineage>
</organism>
<proteinExistence type="predicted"/>
<keyword evidence="1" id="KW-0812">Transmembrane</keyword>
<reference evidence="2" key="1">
    <citation type="submission" date="2022-10" db="EMBL/GenBank/DDBJ databases">
        <title>Culturing micro-colonial fungi from biological soil crusts in the Mojave desert and describing Neophaeococcomyces mojavensis, and introducing the new genera and species Taxawa tesnikishii.</title>
        <authorList>
            <person name="Kurbessoian T."/>
            <person name="Stajich J.E."/>
        </authorList>
    </citation>
    <scope>NUCLEOTIDE SEQUENCE</scope>
    <source>
        <strain evidence="2">TK_41</strain>
    </source>
</reference>
<keyword evidence="1" id="KW-1133">Transmembrane helix</keyword>
<comment type="caution">
    <text evidence="2">The sequence shown here is derived from an EMBL/GenBank/DDBJ whole genome shotgun (WGS) entry which is preliminary data.</text>
</comment>
<accession>A0AA38XDN4</accession>
<keyword evidence="3" id="KW-1185">Reference proteome</keyword>